<dbReference type="Proteomes" id="UP000504609">
    <property type="component" value="Unplaced"/>
</dbReference>
<evidence type="ECO:0000256" key="1">
    <source>
        <dbReference type="ARBA" id="ARBA00004370"/>
    </source>
</evidence>
<sequence>MTEPGGCCRCCFSFILTSGFAALFLWLSLRTRKPKCSIEHFYIPALNQSLNSPLNSTVSFDLRLKNQNKDKSVFYDSLNLNLTLVGAAAGGSRRPLGNVTVPGFHQGRGKKAFRNETIETRGVDWKAVSRNGAAVFRLDLATAVRFKILFWNTKRENLRVGAEFKVNEQGATEYPGITLSSGVAVPDGSPVRVIWSFWVFVLWKLF</sequence>
<evidence type="ECO:0000256" key="3">
    <source>
        <dbReference type="SAM" id="Phobius"/>
    </source>
</evidence>
<dbReference type="GO" id="GO:0009506">
    <property type="term" value="C:plasmodesma"/>
    <property type="evidence" value="ECO:0007669"/>
    <property type="project" value="TreeGrafter"/>
</dbReference>
<reference evidence="5" key="1">
    <citation type="submission" date="2025-08" db="UniProtKB">
        <authorList>
            <consortium name="RefSeq"/>
        </authorList>
    </citation>
    <scope>IDENTIFICATION</scope>
    <source>
        <tissue evidence="5">Young leaves</tissue>
    </source>
</reference>
<keyword evidence="3" id="KW-0812">Transmembrane</keyword>
<dbReference type="AlphaFoldDB" id="A0A6J1F5U5"/>
<proteinExistence type="predicted"/>
<comment type="subcellular location">
    <subcellularLocation>
        <location evidence="1">Membrane</location>
    </subcellularLocation>
</comment>
<dbReference type="RefSeq" id="XP_022935836.1">
    <property type="nucleotide sequence ID" value="XM_023080068.1"/>
</dbReference>
<dbReference type="GeneID" id="111442624"/>
<evidence type="ECO:0000313" key="4">
    <source>
        <dbReference type="Proteomes" id="UP000504609"/>
    </source>
</evidence>
<evidence type="ECO:0000313" key="5">
    <source>
        <dbReference type="RefSeq" id="XP_022935836.1"/>
    </source>
</evidence>
<organism evidence="4 5">
    <name type="scientific">Cucurbita moschata</name>
    <name type="common">Winter crookneck squash</name>
    <name type="synonym">Cucurbita pepo var. moschata</name>
    <dbReference type="NCBI Taxonomy" id="3662"/>
    <lineage>
        <taxon>Eukaryota</taxon>
        <taxon>Viridiplantae</taxon>
        <taxon>Streptophyta</taxon>
        <taxon>Embryophyta</taxon>
        <taxon>Tracheophyta</taxon>
        <taxon>Spermatophyta</taxon>
        <taxon>Magnoliopsida</taxon>
        <taxon>eudicotyledons</taxon>
        <taxon>Gunneridae</taxon>
        <taxon>Pentapetalae</taxon>
        <taxon>rosids</taxon>
        <taxon>fabids</taxon>
        <taxon>Cucurbitales</taxon>
        <taxon>Cucurbitaceae</taxon>
        <taxon>Cucurbiteae</taxon>
        <taxon>Cucurbita</taxon>
    </lineage>
</organism>
<dbReference type="KEGG" id="cmos:111442624"/>
<accession>A0A6J1F5U5</accession>
<keyword evidence="4" id="KW-1185">Reference proteome</keyword>
<keyword evidence="3" id="KW-1133">Transmembrane helix</keyword>
<protein>
    <submittedName>
        <fullName evidence="5">Protein NDR1-like</fullName>
    </submittedName>
</protein>
<dbReference type="GO" id="GO:0005886">
    <property type="term" value="C:plasma membrane"/>
    <property type="evidence" value="ECO:0007669"/>
    <property type="project" value="TreeGrafter"/>
</dbReference>
<dbReference type="PANTHER" id="PTHR31415">
    <property type="entry name" value="OS05G0367900 PROTEIN"/>
    <property type="match status" value="1"/>
</dbReference>
<name>A0A6J1F5U5_CUCMO</name>
<evidence type="ECO:0000256" key="2">
    <source>
        <dbReference type="ARBA" id="ARBA00023136"/>
    </source>
</evidence>
<dbReference type="InterPro" id="IPR044839">
    <property type="entry name" value="NDR1-like"/>
</dbReference>
<keyword evidence="2 3" id="KW-0472">Membrane</keyword>
<dbReference type="PANTHER" id="PTHR31415:SF52">
    <property type="entry name" value="LATE EMBRYOGENESIS ABUNDANT (LEA) HYDROXYPROLINE-RICH GLYCOPROTEIN FAMILY-RELATED"/>
    <property type="match status" value="1"/>
</dbReference>
<dbReference type="GO" id="GO:0098542">
    <property type="term" value="P:defense response to other organism"/>
    <property type="evidence" value="ECO:0007669"/>
    <property type="project" value="InterPro"/>
</dbReference>
<gene>
    <name evidence="5" type="primary">LOC111442624</name>
</gene>
<feature type="transmembrane region" description="Helical" evidence="3">
    <location>
        <begin position="12"/>
        <end position="29"/>
    </location>
</feature>